<reference evidence="2" key="1">
    <citation type="submission" date="2022-11" db="UniProtKB">
        <authorList>
            <consortium name="WormBaseParasite"/>
        </authorList>
    </citation>
    <scope>IDENTIFICATION</scope>
</reference>
<dbReference type="WBParaSite" id="PS1159_v2.g3021.t1">
    <property type="protein sequence ID" value="PS1159_v2.g3021.t1"/>
    <property type="gene ID" value="PS1159_v2.g3021"/>
</dbReference>
<dbReference type="Proteomes" id="UP000887580">
    <property type="component" value="Unplaced"/>
</dbReference>
<proteinExistence type="predicted"/>
<evidence type="ECO:0000313" key="1">
    <source>
        <dbReference type="Proteomes" id="UP000887580"/>
    </source>
</evidence>
<evidence type="ECO:0000313" key="2">
    <source>
        <dbReference type="WBParaSite" id="PS1159_v2.g3021.t1"/>
    </source>
</evidence>
<organism evidence="1 2">
    <name type="scientific">Panagrolaimus sp. PS1159</name>
    <dbReference type="NCBI Taxonomy" id="55785"/>
    <lineage>
        <taxon>Eukaryota</taxon>
        <taxon>Metazoa</taxon>
        <taxon>Ecdysozoa</taxon>
        <taxon>Nematoda</taxon>
        <taxon>Chromadorea</taxon>
        <taxon>Rhabditida</taxon>
        <taxon>Tylenchina</taxon>
        <taxon>Panagrolaimomorpha</taxon>
        <taxon>Panagrolaimoidea</taxon>
        <taxon>Panagrolaimidae</taxon>
        <taxon>Panagrolaimus</taxon>
    </lineage>
</organism>
<sequence length="72" mass="8042">MEIYSTYDEHGTVIANICAGFYPDEPEKNGLAPGAQIISFAVWDAIDCEYGSHRAITKAVCLNHFLFKQNFV</sequence>
<protein>
    <submittedName>
        <fullName evidence="2">Peptidase S8/S53 domain-containing protein</fullName>
    </submittedName>
</protein>
<accession>A0AC35G9Q0</accession>
<name>A0AC35G9Q0_9BILA</name>